<evidence type="ECO:0000313" key="2">
    <source>
        <dbReference type="EMBL" id="CCC98164.1"/>
    </source>
</evidence>
<evidence type="ECO:0000256" key="1">
    <source>
        <dbReference type="SAM" id="MobiDB-lite"/>
    </source>
</evidence>
<name>A0A9P1JR58_9PROT</name>
<protein>
    <submittedName>
        <fullName evidence="2">Uncharacterized protein</fullName>
    </submittedName>
</protein>
<dbReference type="EMBL" id="HE577327">
    <property type="protein sequence ID" value="CCC98164.1"/>
    <property type="molecule type" value="Genomic_DNA"/>
</dbReference>
<evidence type="ECO:0000313" key="3">
    <source>
        <dbReference type="Proteomes" id="UP000007319"/>
    </source>
</evidence>
<feature type="region of interest" description="Disordered" evidence="1">
    <location>
        <begin position="1"/>
        <end position="23"/>
    </location>
</feature>
<gene>
    <name evidence="2" type="ORF">AZOBR_120008</name>
</gene>
<dbReference type="Proteomes" id="UP000007319">
    <property type="component" value="Chromosome"/>
</dbReference>
<dbReference type="AlphaFoldDB" id="A0A9P1JR58"/>
<proteinExistence type="predicted"/>
<organism evidence="2 3">
    <name type="scientific">Azospirillum baldaniorum</name>
    <dbReference type="NCBI Taxonomy" id="1064539"/>
    <lineage>
        <taxon>Bacteria</taxon>
        <taxon>Pseudomonadati</taxon>
        <taxon>Pseudomonadota</taxon>
        <taxon>Alphaproteobacteria</taxon>
        <taxon>Rhodospirillales</taxon>
        <taxon>Azospirillaceae</taxon>
        <taxon>Azospirillum</taxon>
    </lineage>
</organism>
<sequence length="23" mass="2549">MIQRKSPSGTTSEMRMAGAHPKF</sequence>
<reference evidence="2 3" key="1">
    <citation type="journal article" date="2011" name="PLoS Genet.">
        <title>Azospirillum genomes reveal transition of bacteria from aquatic to terrestrial environments.</title>
        <authorList>
            <person name="Wisniewski-Dye F."/>
            <person name="Borziak K."/>
            <person name="Khalsa-Moyers G."/>
            <person name="Alexandre G."/>
            <person name="Sukharnikov L.O."/>
            <person name="Wuichet K."/>
            <person name="Hurst G.B."/>
            <person name="McDonald W.H."/>
            <person name="Robertson J.S."/>
            <person name="Barbe V."/>
            <person name="Calteau A."/>
            <person name="Rouy Z."/>
            <person name="Mangenot S."/>
            <person name="Prigent-Combaret C."/>
            <person name="Normand P."/>
            <person name="Boyer M."/>
            <person name="Siguier P."/>
            <person name="Dessaux Y."/>
            <person name="Elmerich C."/>
            <person name="Condemine G."/>
            <person name="Krishnen G."/>
            <person name="Kennedy I."/>
            <person name="Paterson A.H."/>
            <person name="Gonzalez V."/>
            <person name="Mavingui P."/>
            <person name="Zhulin I.B."/>
        </authorList>
    </citation>
    <scope>NUCLEOTIDE SEQUENCE [LARGE SCALE GENOMIC DNA]</scope>
    <source>
        <strain evidence="2 3">Sp245</strain>
    </source>
</reference>
<accession>A0A9P1JR58</accession>
<feature type="compositionally biased region" description="Polar residues" evidence="1">
    <location>
        <begin position="1"/>
        <end position="13"/>
    </location>
</feature>
<keyword evidence="3" id="KW-1185">Reference proteome</keyword>
<dbReference type="KEGG" id="abs:AZOBR_120008"/>